<feature type="transmembrane region" description="Helical" evidence="1">
    <location>
        <begin position="28"/>
        <end position="46"/>
    </location>
</feature>
<dbReference type="EMBL" id="AYZK01000001">
    <property type="protein sequence ID" value="KRM88269.1"/>
    <property type="molecule type" value="Genomic_DNA"/>
</dbReference>
<name>A0A0R2C8Z7_9LACO</name>
<keyword evidence="3" id="KW-1185">Reference proteome</keyword>
<evidence type="ECO:0000256" key="1">
    <source>
        <dbReference type="SAM" id="Phobius"/>
    </source>
</evidence>
<feature type="transmembrane region" description="Helical" evidence="1">
    <location>
        <begin position="6"/>
        <end position="23"/>
    </location>
</feature>
<comment type="caution">
    <text evidence="2">The sequence shown here is derived from an EMBL/GenBank/DDBJ whole genome shotgun (WGS) entry which is preliminary data.</text>
</comment>
<dbReference type="Proteomes" id="UP000051789">
    <property type="component" value="Unassembled WGS sequence"/>
</dbReference>
<evidence type="ECO:0000313" key="3">
    <source>
        <dbReference type="Proteomes" id="UP000051789"/>
    </source>
</evidence>
<dbReference type="RefSeq" id="WP_054749528.1">
    <property type="nucleotide sequence ID" value="NZ_AYZK01000001.1"/>
</dbReference>
<organism evidence="2 3">
    <name type="scientific">Lacticaseibacillus thailandensis DSM 22698 = JCM 13996</name>
    <dbReference type="NCBI Taxonomy" id="1423810"/>
    <lineage>
        <taxon>Bacteria</taxon>
        <taxon>Bacillati</taxon>
        <taxon>Bacillota</taxon>
        <taxon>Bacilli</taxon>
        <taxon>Lactobacillales</taxon>
        <taxon>Lactobacillaceae</taxon>
        <taxon>Lacticaseibacillus</taxon>
    </lineage>
</organism>
<accession>A0A0R2C8Z7</accession>
<gene>
    <name evidence="2" type="ORF">FD19_GL000561</name>
</gene>
<sequence>MIIDILIFLIVGGLLFTVTTALHEPLNLIVAVIIGCVIAAITLVLFSWSWFLLLLALWMVLIVGGLYGLRGYMHRHNKKSGTD</sequence>
<feature type="transmembrane region" description="Helical" evidence="1">
    <location>
        <begin position="52"/>
        <end position="69"/>
    </location>
</feature>
<protein>
    <submittedName>
        <fullName evidence="2">Uncharacterized protein</fullName>
    </submittedName>
</protein>
<proteinExistence type="predicted"/>
<keyword evidence="1" id="KW-1133">Transmembrane helix</keyword>
<evidence type="ECO:0000313" key="2">
    <source>
        <dbReference type="EMBL" id="KRM88269.1"/>
    </source>
</evidence>
<keyword evidence="1" id="KW-0812">Transmembrane</keyword>
<dbReference type="AlphaFoldDB" id="A0A0R2C8Z7"/>
<keyword evidence="1" id="KW-0472">Membrane</keyword>
<reference evidence="2 3" key="1">
    <citation type="journal article" date="2015" name="Genome Announc.">
        <title>Expanding the biotechnology potential of lactobacilli through comparative genomics of 213 strains and associated genera.</title>
        <authorList>
            <person name="Sun Z."/>
            <person name="Harris H.M."/>
            <person name="McCann A."/>
            <person name="Guo C."/>
            <person name="Argimon S."/>
            <person name="Zhang W."/>
            <person name="Yang X."/>
            <person name="Jeffery I.B."/>
            <person name="Cooney J.C."/>
            <person name="Kagawa T.F."/>
            <person name="Liu W."/>
            <person name="Song Y."/>
            <person name="Salvetti E."/>
            <person name="Wrobel A."/>
            <person name="Rasinkangas P."/>
            <person name="Parkhill J."/>
            <person name="Rea M.C."/>
            <person name="O'Sullivan O."/>
            <person name="Ritari J."/>
            <person name="Douillard F.P."/>
            <person name="Paul Ross R."/>
            <person name="Yang R."/>
            <person name="Briner A.E."/>
            <person name="Felis G.E."/>
            <person name="de Vos W.M."/>
            <person name="Barrangou R."/>
            <person name="Klaenhammer T.R."/>
            <person name="Caufield P.W."/>
            <person name="Cui Y."/>
            <person name="Zhang H."/>
            <person name="O'Toole P.W."/>
        </authorList>
    </citation>
    <scope>NUCLEOTIDE SEQUENCE [LARGE SCALE GENOMIC DNA]</scope>
    <source>
        <strain evidence="2 3">DSM 22698</strain>
    </source>
</reference>
<dbReference type="PATRIC" id="fig|1423810.4.peg.573"/>